<keyword evidence="1" id="KW-0472">Membrane</keyword>
<dbReference type="EMBL" id="JACHIV010000001">
    <property type="protein sequence ID" value="MBB5071995.1"/>
    <property type="molecule type" value="Genomic_DNA"/>
</dbReference>
<sequence length="106" mass="10504">MGALIGIVALLVTLVAVVAAVGHGAYLGMLTSAAKKRPGGQPVVDFARKRLPVAGATVGVTLLALLISTGTSVGADVFAILLGAGGGAASLKALQTSQSKFRNNDY</sequence>
<dbReference type="RefSeq" id="WP_184482998.1">
    <property type="nucleotide sequence ID" value="NZ_JACHIV010000001.1"/>
</dbReference>
<feature type="transmembrane region" description="Helical" evidence="1">
    <location>
        <begin position="77"/>
        <end position="94"/>
    </location>
</feature>
<evidence type="ECO:0000256" key="1">
    <source>
        <dbReference type="SAM" id="Phobius"/>
    </source>
</evidence>
<dbReference type="Proteomes" id="UP000580474">
    <property type="component" value="Unassembled WGS sequence"/>
</dbReference>
<protein>
    <submittedName>
        <fullName evidence="2">Uncharacterized protein</fullName>
    </submittedName>
</protein>
<keyword evidence="1" id="KW-0812">Transmembrane</keyword>
<comment type="caution">
    <text evidence="2">The sequence shown here is derived from an EMBL/GenBank/DDBJ whole genome shotgun (WGS) entry which is preliminary data.</text>
</comment>
<evidence type="ECO:0000313" key="2">
    <source>
        <dbReference type="EMBL" id="MBB5071995.1"/>
    </source>
</evidence>
<accession>A0A840NPT8</accession>
<dbReference type="AlphaFoldDB" id="A0A840NPT8"/>
<reference evidence="2 3" key="1">
    <citation type="submission" date="2020-08" db="EMBL/GenBank/DDBJ databases">
        <title>Sequencing the genomes of 1000 actinobacteria strains.</title>
        <authorList>
            <person name="Klenk H.-P."/>
        </authorList>
    </citation>
    <scope>NUCLEOTIDE SEQUENCE [LARGE SCALE GENOMIC DNA]</scope>
    <source>
        <strain evidence="2 3">DSM 45582</strain>
    </source>
</reference>
<feature type="transmembrane region" description="Helical" evidence="1">
    <location>
        <begin position="6"/>
        <end position="30"/>
    </location>
</feature>
<name>A0A840NPT8_9PSEU</name>
<organism evidence="2 3">
    <name type="scientific">Saccharopolyspora gloriosae</name>
    <dbReference type="NCBI Taxonomy" id="455344"/>
    <lineage>
        <taxon>Bacteria</taxon>
        <taxon>Bacillati</taxon>
        <taxon>Actinomycetota</taxon>
        <taxon>Actinomycetes</taxon>
        <taxon>Pseudonocardiales</taxon>
        <taxon>Pseudonocardiaceae</taxon>
        <taxon>Saccharopolyspora</taxon>
    </lineage>
</organism>
<keyword evidence="1" id="KW-1133">Transmembrane helix</keyword>
<feature type="transmembrane region" description="Helical" evidence="1">
    <location>
        <begin position="51"/>
        <end position="71"/>
    </location>
</feature>
<proteinExistence type="predicted"/>
<evidence type="ECO:0000313" key="3">
    <source>
        <dbReference type="Proteomes" id="UP000580474"/>
    </source>
</evidence>
<keyword evidence="3" id="KW-1185">Reference proteome</keyword>
<gene>
    <name evidence="2" type="ORF">BJ969_005083</name>
</gene>